<dbReference type="InterPro" id="IPR041667">
    <property type="entry name" value="Cupin_8"/>
</dbReference>
<dbReference type="Proteomes" id="UP000789342">
    <property type="component" value="Unassembled WGS sequence"/>
</dbReference>
<organism evidence="2 3">
    <name type="scientific">Acaulospora morrowiae</name>
    <dbReference type="NCBI Taxonomy" id="94023"/>
    <lineage>
        <taxon>Eukaryota</taxon>
        <taxon>Fungi</taxon>
        <taxon>Fungi incertae sedis</taxon>
        <taxon>Mucoromycota</taxon>
        <taxon>Glomeromycotina</taxon>
        <taxon>Glomeromycetes</taxon>
        <taxon>Diversisporales</taxon>
        <taxon>Acaulosporaceae</taxon>
        <taxon>Acaulospora</taxon>
    </lineage>
</organism>
<dbReference type="OrthoDB" id="47172at2759"/>
<evidence type="ECO:0000259" key="1">
    <source>
        <dbReference type="PROSITE" id="PS51184"/>
    </source>
</evidence>
<keyword evidence="3" id="KW-1185">Reference proteome</keyword>
<reference evidence="2" key="1">
    <citation type="submission" date="2021-06" db="EMBL/GenBank/DDBJ databases">
        <authorList>
            <person name="Kallberg Y."/>
            <person name="Tangrot J."/>
            <person name="Rosling A."/>
        </authorList>
    </citation>
    <scope>NUCLEOTIDE SEQUENCE</scope>
    <source>
        <strain evidence="2">CL551</strain>
    </source>
</reference>
<dbReference type="PANTHER" id="PTHR12461:SF105">
    <property type="entry name" value="HYPOXIA-INDUCIBLE FACTOR 1-ALPHA INHIBITOR"/>
    <property type="match status" value="1"/>
</dbReference>
<comment type="caution">
    <text evidence="2">The sequence shown here is derived from an EMBL/GenBank/DDBJ whole genome shotgun (WGS) entry which is preliminary data.</text>
</comment>
<dbReference type="InterPro" id="IPR003347">
    <property type="entry name" value="JmjC_dom"/>
</dbReference>
<dbReference type="Pfam" id="PF13621">
    <property type="entry name" value="Cupin_8"/>
    <property type="match status" value="1"/>
</dbReference>
<dbReference type="AlphaFoldDB" id="A0A9N9BN24"/>
<evidence type="ECO:0000313" key="3">
    <source>
        <dbReference type="Proteomes" id="UP000789342"/>
    </source>
</evidence>
<gene>
    <name evidence="2" type="ORF">AMORRO_LOCUS6503</name>
</gene>
<dbReference type="SUPFAM" id="SSF51197">
    <property type="entry name" value="Clavaminate synthase-like"/>
    <property type="match status" value="1"/>
</dbReference>
<proteinExistence type="predicted"/>
<dbReference type="PANTHER" id="PTHR12461">
    <property type="entry name" value="HYPOXIA-INDUCIBLE FACTOR 1 ALPHA INHIBITOR-RELATED"/>
    <property type="match status" value="1"/>
</dbReference>
<dbReference type="Gene3D" id="2.60.120.650">
    <property type="entry name" value="Cupin"/>
    <property type="match status" value="1"/>
</dbReference>
<name>A0A9N9BN24_9GLOM</name>
<feature type="domain" description="JmjC" evidence="1">
    <location>
        <begin position="301"/>
        <end position="506"/>
    </location>
</feature>
<evidence type="ECO:0000313" key="2">
    <source>
        <dbReference type="EMBL" id="CAG8571702.1"/>
    </source>
</evidence>
<dbReference type="PROSITE" id="PS51184">
    <property type="entry name" value="JMJC"/>
    <property type="match status" value="1"/>
</dbReference>
<dbReference type="SMART" id="SM00558">
    <property type="entry name" value="JmjC"/>
    <property type="match status" value="1"/>
</dbReference>
<dbReference type="EMBL" id="CAJVPV010004348">
    <property type="protein sequence ID" value="CAG8571702.1"/>
    <property type="molecule type" value="Genomic_DNA"/>
</dbReference>
<protein>
    <submittedName>
        <fullName evidence="2">12888_t:CDS:1</fullName>
    </submittedName>
</protein>
<accession>A0A9N9BN24</accession>
<sequence>MNEHSIIQVCNSVVTRLNETFIQEPYIKDDISDCNKSSIYLLRDCLRDTSRGEGSLVKASSLVDYAREKLHTFPYKDVPLSWRRFHTDATLVKGVCEIFLAINLFEEKGSWEQVIGTLDMTLIMTGAPGSGRREMIFELIEETRKILKKLDHNSTIVSSQKIKTASKRVVDDDLFQNPIDNKDYTKKVKSSPTEVITDTHSIPIINNPLSKVSQPSLTAFTSHVTLKDPTPFIITSSISHWPAFSTRPWNTDYLLDKIGRERLVPVEIGAKYTDESWTQKIVNFGEFVERWIKNSDNENIAYLAQHDLFTQVPSLQDDVVVPDYCFVDTNSFVINLNRGNDNNDHSRNIRYTPPQNIITNAWFGPKGTISPMHTDPYHNLLAQVVGRKYVRLYSPNETYKVYPFEKDGFLNNTSQVSAACSRSAFFFCCMTRIFEANQTFIVVLNRMSKVEVENPNLDQFPLFATAQYKECILEPGELLYIPPGWWHYVRSLSVSFSDNLSIVQIA</sequence>